<comment type="caution">
    <text evidence="1">The sequence shown here is derived from an EMBL/GenBank/DDBJ whole genome shotgun (WGS) entry which is preliminary data.</text>
</comment>
<accession>A0A8T0KGE0</accession>
<dbReference type="AlphaFoldDB" id="A0A8T0KGE0"/>
<evidence type="ECO:0000313" key="2">
    <source>
        <dbReference type="Proteomes" id="UP000743370"/>
    </source>
</evidence>
<gene>
    <name evidence="1" type="ORF">HKW66_Vig0085520</name>
</gene>
<protein>
    <submittedName>
        <fullName evidence="1">Uncharacterized protein</fullName>
    </submittedName>
</protein>
<name>A0A8T0KGE0_PHAAN</name>
<dbReference type="Proteomes" id="UP000743370">
    <property type="component" value="Unassembled WGS sequence"/>
</dbReference>
<proteinExistence type="predicted"/>
<reference evidence="1 2" key="1">
    <citation type="submission" date="2020-05" db="EMBL/GenBank/DDBJ databases">
        <title>Vigna angularis (adzuki bean) Var. LongXiaoDou No. 4 denovo assembly.</title>
        <authorList>
            <person name="Xiang H."/>
        </authorList>
    </citation>
    <scope>NUCLEOTIDE SEQUENCE [LARGE SCALE GENOMIC DNA]</scope>
    <source>
        <tissue evidence="1">Leaf</tissue>
    </source>
</reference>
<sequence length="95" mass="10313">MPRTHAASNSIEFVDLAILVAPMSLGFSINKGKCWEGMGYTNGASLSSSSLESSSGDQELTEWNLPNHTTLVHTTNKGIIEDENQDKGKKKAMEK</sequence>
<organism evidence="1 2">
    <name type="scientific">Phaseolus angularis</name>
    <name type="common">Azuki bean</name>
    <name type="synonym">Vigna angularis</name>
    <dbReference type="NCBI Taxonomy" id="3914"/>
    <lineage>
        <taxon>Eukaryota</taxon>
        <taxon>Viridiplantae</taxon>
        <taxon>Streptophyta</taxon>
        <taxon>Embryophyta</taxon>
        <taxon>Tracheophyta</taxon>
        <taxon>Spermatophyta</taxon>
        <taxon>Magnoliopsida</taxon>
        <taxon>eudicotyledons</taxon>
        <taxon>Gunneridae</taxon>
        <taxon>Pentapetalae</taxon>
        <taxon>rosids</taxon>
        <taxon>fabids</taxon>
        <taxon>Fabales</taxon>
        <taxon>Fabaceae</taxon>
        <taxon>Papilionoideae</taxon>
        <taxon>50 kb inversion clade</taxon>
        <taxon>NPAAA clade</taxon>
        <taxon>indigoferoid/millettioid clade</taxon>
        <taxon>Phaseoleae</taxon>
        <taxon>Vigna</taxon>
    </lineage>
</organism>
<dbReference type="EMBL" id="JABFOF010000004">
    <property type="protein sequence ID" value="KAG2398967.1"/>
    <property type="molecule type" value="Genomic_DNA"/>
</dbReference>
<evidence type="ECO:0000313" key="1">
    <source>
        <dbReference type="EMBL" id="KAG2398967.1"/>
    </source>
</evidence>